<dbReference type="Proteomes" id="UP000319908">
    <property type="component" value="Unassembled WGS sequence"/>
</dbReference>
<feature type="compositionally biased region" description="Low complexity" evidence="1">
    <location>
        <begin position="42"/>
        <end position="59"/>
    </location>
</feature>
<evidence type="ECO:0000313" key="3">
    <source>
        <dbReference type="Proteomes" id="UP000319908"/>
    </source>
</evidence>
<reference evidence="2 3" key="1">
    <citation type="journal article" date="2020" name="Antonie Van Leeuwenhoek">
        <title>Rhodopirellula heiligendammensis sp. nov., Rhodopirellula pilleata sp. nov., and Rhodopirellula solitaria sp. nov. isolated from natural or artificial marine surfaces in Northern Germany and California, USA, and emended description of the genus Rhodopirellula.</title>
        <authorList>
            <person name="Kallscheuer N."/>
            <person name="Wiegand S."/>
            <person name="Jogler M."/>
            <person name="Boedeker C."/>
            <person name="Peeters S.H."/>
            <person name="Rast P."/>
            <person name="Heuer A."/>
            <person name="Jetten M.S.M."/>
            <person name="Rohde M."/>
            <person name="Jogler C."/>
        </authorList>
    </citation>
    <scope>NUCLEOTIDE SEQUENCE [LARGE SCALE GENOMIC DNA]</scope>
    <source>
        <strain evidence="2 3">Poly21</strain>
    </source>
</reference>
<evidence type="ECO:0000256" key="1">
    <source>
        <dbReference type="SAM" id="MobiDB-lite"/>
    </source>
</evidence>
<feature type="region of interest" description="Disordered" evidence="1">
    <location>
        <begin position="42"/>
        <end position="62"/>
    </location>
</feature>
<feature type="compositionally biased region" description="Low complexity" evidence="1">
    <location>
        <begin position="643"/>
        <end position="661"/>
    </location>
</feature>
<gene>
    <name evidence="2" type="ORF">Poly21_48990</name>
</gene>
<protein>
    <submittedName>
        <fullName evidence="2">Uncharacterized protein</fullName>
    </submittedName>
</protein>
<comment type="caution">
    <text evidence="2">The sequence shown here is derived from an EMBL/GenBank/DDBJ whole genome shotgun (WGS) entry which is preliminary data.</text>
</comment>
<sequence length="661" mass="73069">MKRRISLAIAALMFLFTVAGSRYLSALAPMADSVADESATPAADSSAASAESVARAPAAGTDEETDLLAEIEERPEEPPPFDFSPYRVLIWIASDNPRIDADSLREDLMKYLDRDFRSVWRTVIADAPPGVASIARRDLASITFDSIAAADPVIALKRDHPDSVRVHFASDAGRFLSQILGTQGRVQDIIRRIEKDPESKTTPAKFAWRAKLRPISGDAVDLREMWNDKSTEALLVSRGMGDSLTDPEAKLIVPPLEGQVIEAIEQFDKIYVVRLQTRVAPATVDVVELDTLMQYFGDVVHHEMISPSDIAMSIGIAVRDAFSPVVRIDDAGRSSAVGLVRAAGLALDPDSPIHLRVGEVLVPLVRKDDRNGRPLTLGPLDFASLYVTEKDEHSVKMDFYTGRMTTLQGRKNNRTHRMGLRLKPRRDSTMLRLHAKGKPNEPLIGYELYDKELDSTSMTFVGRTDWDGRLPVEKIDRPLRLLYVKNGGAILARLPIVPGQHDLVVADLAGDDMRLQAEAYIRGVQNAIVDLVAIRELFKARINMRIKEGNLKEADELLETLRNEPSNEKIANDMGVKQTMFLKAIGRNPNQQRKVDEMFSETRELLSKQINPRIINDLEMALIEAKQAGETPPPEEPAPSDAPPAVEAEPPPAEAAEVTAE</sequence>
<dbReference type="EMBL" id="SJPU01000003">
    <property type="protein sequence ID" value="TWU10992.1"/>
    <property type="molecule type" value="Genomic_DNA"/>
</dbReference>
<feature type="compositionally biased region" description="Pro residues" evidence="1">
    <location>
        <begin position="631"/>
        <end position="642"/>
    </location>
</feature>
<organism evidence="2 3">
    <name type="scientific">Allorhodopirellula heiligendammensis</name>
    <dbReference type="NCBI Taxonomy" id="2714739"/>
    <lineage>
        <taxon>Bacteria</taxon>
        <taxon>Pseudomonadati</taxon>
        <taxon>Planctomycetota</taxon>
        <taxon>Planctomycetia</taxon>
        <taxon>Pirellulales</taxon>
        <taxon>Pirellulaceae</taxon>
        <taxon>Allorhodopirellula</taxon>
    </lineage>
</organism>
<proteinExistence type="predicted"/>
<name>A0A5C6BGZ2_9BACT</name>
<keyword evidence="3" id="KW-1185">Reference proteome</keyword>
<accession>A0A5C6BGZ2</accession>
<dbReference type="RefSeq" id="WP_302120248.1">
    <property type="nucleotide sequence ID" value="NZ_SJPU01000003.1"/>
</dbReference>
<evidence type="ECO:0000313" key="2">
    <source>
        <dbReference type="EMBL" id="TWU10992.1"/>
    </source>
</evidence>
<feature type="region of interest" description="Disordered" evidence="1">
    <location>
        <begin position="623"/>
        <end position="661"/>
    </location>
</feature>
<dbReference type="AlphaFoldDB" id="A0A5C6BGZ2"/>